<evidence type="ECO:0000256" key="4">
    <source>
        <dbReference type="ARBA" id="ARBA00047846"/>
    </source>
</evidence>
<dbReference type="PANTHER" id="PTHR12835:SF5">
    <property type="entry name" value="BIOTIN--PROTEIN LIGASE"/>
    <property type="match status" value="1"/>
</dbReference>
<proteinExistence type="predicted"/>
<dbReference type="GO" id="GO:0005737">
    <property type="term" value="C:cytoplasm"/>
    <property type="evidence" value="ECO:0007669"/>
    <property type="project" value="TreeGrafter"/>
</dbReference>
<evidence type="ECO:0000256" key="1">
    <source>
        <dbReference type="ARBA" id="ARBA00022598"/>
    </source>
</evidence>
<gene>
    <name evidence="6" type="ORF">IAB75_10565</name>
</gene>
<dbReference type="InterPro" id="IPR045864">
    <property type="entry name" value="aa-tRNA-synth_II/BPL/LPL"/>
</dbReference>
<accession>A0A940DVB8</accession>
<organism evidence="6 7">
    <name type="scientific">Candidatus Cryptobacteroides avicola</name>
    <dbReference type="NCBI Taxonomy" id="2840757"/>
    <lineage>
        <taxon>Bacteria</taxon>
        <taxon>Pseudomonadati</taxon>
        <taxon>Bacteroidota</taxon>
        <taxon>Bacteroidia</taxon>
        <taxon>Bacteroidales</taxon>
        <taxon>Candidatus Cryptobacteroides</taxon>
    </lineage>
</organism>
<dbReference type="EC" id="6.3.4.15" evidence="3"/>
<evidence type="ECO:0000313" key="6">
    <source>
        <dbReference type="EMBL" id="MBO8484534.1"/>
    </source>
</evidence>
<dbReference type="PROSITE" id="PS51733">
    <property type="entry name" value="BPL_LPL_CATALYTIC"/>
    <property type="match status" value="1"/>
</dbReference>
<dbReference type="InterPro" id="IPR004143">
    <property type="entry name" value="BPL_LPL_catalytic"/>
</dbReference>
<dbReference type="GO" id="GO:0004077">
    <property type="term" value="F:biotin--[biotin carboxyl-carrier protein] ligase activity"/>
    <property type="evidence" value="ECO:0007669"/>
    <property type="project" value="UniProtKB-EC"/>
</dbReference>
<evidence type="ECO:0000313" key="7">
    <source>
        <dbReference type="Proteomes" id="UP000725002"/>
    </source>
</evidence>
<reference evidence="6" key="1">
    <citation type="submission" date="2020-10" db="EMBL/GenBank/DDBJ databases">
        <authorList>
            <person name="Gilroy R."/>
        </authorList>
    </citation>
    <scope>NUCLEOTIDE SEQUENCE</scope>
    <source>
        <strain evidence="6">G3-8215</strain>
    </source>
</reference>
<dbReference type="EMBL" id="JADILV010000077">
    <property type="protein sequence ID" value="MBO8484534.1"/>
    <property type="molecule type" value="Genomic_DNA"/>
</dbReference>
<dbReference type="InterPro" id="IPR003142">
    <property type="entry name" value="BPL_C"/>
</dbReference>
<dbReference type="Proteomes" id="UP000725002">
    <property type="component" value="Unassembled WGS sequence"/>
</dbReference>
<keyword evidence="1 6" id="KW-0436">Ligase</keyword>
<comment type="catalytic activity">
    <reaction evidence="4">
        <text>biotin + L-lysyl-[protein] + ATP = N(6)-biotinyl-L-lysyl-[protein] + AMP + diphosphate + H(+)</text>
        <dbReference type="Rhea" id="RHEA:11756"/>
        <dbReference type="Rhea" id="RHEA-COMP:9752"/>
        <dbReference type="Rhea" id="RHEA-COMP:10505"/>
        <dbReference type="ChEBI" id="CHEBI:15378"/>
        <dbReference type="ChEBI" id="CHEBI:29969"/>
        <dbReference type="ChEBI" id="CHEBI:30616"/>
        <dbReference type="ChEBI" id="CHEBI:33019"/>
        <dbReference type="ChEBI" id="CHEBI:57586"/>
        <dbReference type="ChEBI" id="CHEBI:83144"/>
        <dbReference type="ChEBI" id="CHEBI:456215"/>
        <dbReference type="EC" id="6.3.4.15"/>
    </reaction>
</comment>
<sequence>MENMADIIWYETLDSTNNQAKRLLPELEGTTVIAAREQTSGRGQRGNVWKSEPGSNLTFSIIFQNGDGFLENIPADCQFVISEAVAVGVKDFLSAEGVSSGIKWPNDIYVADSKICGILIENSVNGKKLTGCIAGIGLNLNQKVFPPELPNPVSLSLLTGKEYVPEEALCRLVAAILARMEEAVSSGPKLRRSYLDAMYRKDIPSRYTDFRNGREFTGTIRGISDNGMLLVELEDRTVEEFAFKEIGYIIS</sequence>
<dbReference type="CDD" id="cd16442">
    <property type="entry name" value="BPL"/>
    <property type="match status" value="1"/>
</dbReference>
<reference evidence="6" key="2">
    <citation type="journal article" date="2021" name="PeerJ">
        <title>Extensive microbial diversity within the chicken gut microbiome revealed by metagenomics and culture.</title>
        <authorList>
            <person name="Gilroy R."/>
            <person name="Ravi A."/>
            <person name="Getino M."/>
            <person name="Pursley I."/>
            <person name="Horton D.L."/>
            <person name="Alikhan N.F."/>
            <person name="Baker D."/>
            <person name="Gharbi K."/>
            <person name="Hall N."/>
            <person name="Watson M."/>
            <person name="Adriaenssens E.M."/>
            <person name="Foster-Nyarko E."/>
            <person name="Jarju S."/>
            <person name="Secka A."/>
            <person name="Antonio M."/>
            <person name="Oren A."/>
            <person name="Chaudhuri R.R."/>
            <person name="La Ragione R."/>
            <person name="Hildebrand F."/>
            <person name="Pallen M.J."/>
        </authorList>
    </citation>
    <scope>NUCLEOTIDE SEQUENCE</scope>
    <source>
        <strain evidence="6">G3-8215</strain>
    </source>
</reference>
<dbReference type="Gene3D" id="3.30.930.10">
    <property type="entry name" value="Bira Bifunctional Protein, Domain 2"/>
    <property type="match status" value="1"/>
</dbReference>
<dbReference type="InterPro" id="IPR004408">
    <property type="entry name" value="Biotin_CoA_COase_ligase"/>
</dbReference>
<dbReference type="AlphaFoldDB" id="A0A940DVB8"/>
<dbReference type="PANTHER" id="PTHR12835">
    <property type="entry name" value="BIOTIN PROTEIN LIGASE"/>
    <property type="match status" value="1"/>
</dbReference>
<dbReference type="Pfam" id="PF03099">
    <property type="entry name" value="BPL_LplA_LipB"/>
    <property type="match status" value="1"/>
</dbReference>
<dbReference type="SUPFAM" id="SSF55681">
    <property type="entry name" value="Class II aaRS and biotin synthetases"/>
    <property type="match status" value="1"/>
</dbReference>
<comment type="caution">
    <text evidence="6">The sequence shown here is derived from an EMBL/GenBank/DDBJ whole genome shotgun (WGS) entry which is preliminary data.</text>
</comment>
<evidence type="ECO:0000256" key="3">
    <source>
        <dbReference type="ARBA" id="ARBA00024227"/>
    </source>
</evidence>
<name>A0A940DVB8_9BACT</name>
<keyword evidence="2" id="KW-0092">Biotin</keyword>
<dbReference type="Pfam" id="PF02237">
    <property type="entry name" value="BPL_C"/>
    <property type="match status" value="1"/>
</dbReference>
<evidence type="ECO:0000259" key="5">
    <source>
        <dbReference type="PROSITE" id="PS51733"/>
    </source>
</evidence>
<dbReference type="NCBIfam" id="TIGR00121">
    <property type="entry name" value="birA_ligase"/>
    <property type="match status" value="1"/>
</dbReference>
<protein>
    <recommendedName>
        <fullName evidence="3">biotin--[biotin carboxyl-carrier protein] ligase</fullName>
        <ecNumber evidence="3">6.3.4.15</ecNumber>
    </recommendedName>
</protein>
<feature type="domain" description="BPL/LPL catalytic" evidence="5">
    <location>
        <begin position="1"/>
        <end position="184"/>
    </location>
</feature>
<evidence type="ECO:0000256" key="2">
    <source>
        <dbReference type="ARBA" id="ARBA00023267"/>
    </source>
</evidence>